<keyword evidence="2" id="KW-1185">Reference proteome</keyword>
<proteinExistence type="predicted"/>
<organism evidence="1 2">
    <name type="scientific">Flavobacterium urumqiense</name>
    <dbReference type="NCBI Taxonomy" id="935224"/>
    <lineage>
        <taxon>Bacteria</taxon>
        <taxon>Pseudomonadati</taxon>
        <taxon>Bacteroidota</taxon>
        <taxon>Flavobacteriia</taxon>
        <taxon>Flavobacteriales</taxon>
        <taxon>Flavobacteriaceae</taxon>
        <taxon>Flavobacterium</taxon>
    </lineage>
</organism>
<protein>
    <submittedName>
        <fullName evidence="1">TIGR02687 family protein</fullName>
    </submittedName>
</protein>
<name>A0A1H5VGV2_9FLAO</name>
<reference evidence="2" key="1">
    <citation type="submission" date="2016-10" db="EMBL/GenBank/DDBJ databases">
        <authorList>
            <person name="Varghese N."/>
            <person name="Submissions S."/>
        </authorList>
    </citation>
    <scope>NUCLEOTIDE SEQUENCE [LARGE SCALE GENOMIC DNA]</scope>
    <source>
        <strain evidence="2">CGMCC 1.9230</strain>
    </source>
</reference>
<dbReference type="Proteomes" id="UP000236737">
    <property type="component" value="Unassembled WGS sequence"/>
</dbReference>
<gene>
    <name evidence="1" type="ORF">SAMN04488130_103213</name>
</gene>
<dbReference type="NCBIfam" id="TIGR02687">
    <property type="entry name" value="BREX-1 system phosphatase PglZ type A"/>
    <property type="match status" value="1"/>
</dbReference>
<dbReference type="InterPro" id="IPR014060">
    <property type="entry name" value="PglZ"/>
</dbReference>
<evidence type="ECO:0000313" key="2">
    <source>
        <dbReference type="Proteomes" id="UP000236737"/>
    </source>
</evidence>
<evidence type="ECO:0000313" key="1">
    <source>
        <dbReference type="EMBL" id="SEF86450.1"/>
    </source>
</evidence>
<accession>A0A1H5VGV2</accession>
<dbReference type="RefSeq" id="WP_103999290.1">
    <property type="nucleotide sequence ID" value="NZ_FNVP01000003.1"/>
</dbReference>
<dbReference type="OrthoDB" id="9769734at2"/>
<dbReference type="Pfam" id="PF08665">
    <property type="entry name" value="PglZ"/>
    <property type="match status" value="1"/>
</dbReference>
<dbReference type="AlphaFoldDB" id="A0A1H5VGV2"/>
<sequence>MFTEKVIQTLTESDKKILFYFDTDGSKKEELTAIEQSGIKVIEVTENYFELKYKLEREWNTEKVLLYHPFVKPGGKKLNKYPLLDLLLGNLELKLDEVSEFIAEYKLHGNYTSLVAKYFKLLKTKSNQKKLARILDPENFSDENLKKGLISITLDFNAVEDKFNCMNKWVSLSLDESKFNKTNTTLEELELDSVITMWFNNLLDSKEEDLSIESATNWITKLKYNIIVANVTKIKANDTYTSLKIKRAADIHKLLNFFEEWQKNQATNKYIDQIFSNLGSKVNTSAILNWYGSATEYGYYSEEMLDAILKMLYNEVSSNSLKTKEECIRWRKEESISAFIKDQINFLYHSSSMYAILESYKSFRFNTAEAYINEYTTELHKVDYNYRKAVIAFDNVRDHLEEFESTSLLVFEALNNKYDRFLIEFNSEWQKLLAENNFDFHNINCNKQFNFYEDNLKDVDYKMAVIISDAFRYELGFELYNDLLADSKNNLTIQPCLASIPSYTNLGMTNLLPNNGIKVEQGEQDLVYKINGKPTNSQYRQAILQETVPESVTIDYAEIIKFDRDTGRKFFIKNKLVYIYHDWIDSIGDKKRTEHETLEETSKAADQIKRLIQKIYGWNISHVVVTSDHGFLFNYNELKESDREVMPKGKGYIKDNTRFVISDGFEGKQEGYVFDMKNTTNIDTDLKIAIPRAINRYRKQGNIGVQFVHGGASIQEIITPVIKYYKQKKETTETVTFRRIDSVNKIATGSLKVTLFQNDPVSNDLKSLDISIGLYNENGVLFSNEVEISCNSTSNNPKERVFEIILTLNTTGSKATFCHLKAFDTKDKNKLNPAVNDLITISTLMEMDF</sequence>
<dbReference type="EMBL" id="FNVP01000003">
    <property type="protein sequence ID" value="SEF86450.1"/>
    <property type="molecule type" value="Genomic_DNA"/>
</dbReference>